<accession>A0A328PJC4</accession>
<comment type="cofactor">
    <cofactor evidence="1">
        <name>Mn(2+)</name>
        <dbReference type="ChEBI" id="CHEBI:29035"/>
    </cofactor>
</comment>
<comment type="cofactor">
    <cofactor evidence="2">
        <name>Mg(2+)</name>
        <dbReference type="ChEBI" id="CHEBI:18420"/>
    </cofactor>
</comment>
<evidence type="ECO:0000256" key="9">
    <source>
        <dbReference type="ARBA" id="ARBA00022692"/>
    </source>
</evidence>
<comment type="subcellular location">
    <subcellularLocation>
        <location evidence="3">Cell membrane</location>
        <topology evidence="3">Multi-pass membrane protein</topology>
    </subcellularLocation>
</comment>
<keyword evidence="12 17" id="KW-1133">Transmembrane helix</keyword>
<evidence type="ECO:0000256" key="5">
    <source>
        <dbReference type="ARBA" id="ARBA00010810"/>
    </source>
</evidence>
<evidence type="ECO:0000256" key="1">
    <source>
        <dbReference type="ARBA" id="ARBA00001936"/>
    </source>
</evidence>
<keyword evidence="8" id="KW-0808">Transferase</keyword>
<reference evidence="19 20" key="1">
    <citation type="submission" date="2018-06" db="EMBL/GenBank/DDBJ databases">
        <title>Draft genome sequence of hyperthermophilic methanogen Methanothermobacter tenebrarum sp. MCM-B 1447.</title>
        <authorList>
            <person name="Pore S.D."/>
            <person name="Dagar S."/>
            <person name="Dhakephalkar P.K."/>
        </authorList>
    </citation>
    <scope>NUCLEOTIDE SEQUENCE [LARGE SCALE GENOMIC DNA]</scope>
    <source>
        <strain evidence="19 20">MCM B 1447</strain>
    </source>
</reference>
<dbReference type="InterPro" id="IPR003674">
    <property type="entry name" value="Oligo_trans_STT3"/>
</dbReference>
<comment type="caution">
    <text evidence="19">The sequence shown here is derived from an EMBL/GenBank/DDBJ whole genome shotgun (WGS) entry which is preliminary data.</text>
</comment>
<evidence type="ECO:0000256" key="4">
    <source>
        <dbReference type="ARBA" id="ARBA00004922"/>
    </source>
</evidence>
<evidence type="ECO:0000256" key="14">
    <source>
        <dbReference type="ARBA" id="ARBA00023211"/>
    </source>
</evidence>
<evidence type="ECO:0000256" key="3">
    <source>
        <dbReference type="ARBA" id="ARBA00004651"/>
    </source>
</evidence>
<evidence type="ECO:0000256" key="10">
    <source>
        <dbReference type="ARBA" id="ARBA00022723"/>
    </source>
</evidence>
<evidence type="ECO:0000256" key="11">
    <source>
        <dbReference type="ARBA" id="ARBA00022842"/>
    </source>
</evidence>
<dbReference type="PANTHER" id="PTHR13872:SF1">
    <property type="entry name" value="DOLICHYL-DIPHOSPHOOLIGOSACCHARIDE--PROTEIN GLYCOSYLTRANSFERASE SUBUNIT STT3B"/>
    <property type="match status" value="1"/>
</dbReference>
<evidence type="ECO:0000259" key="18">
    <source>
        <dbReference type="Pfam" id="PF02516"/>
    </source>
</evidence>
<feature type="transmembrane region" description="Helical" evidence="17">
    <location>
        <begin position="219"/>
        <end position="238"/>
    </location>
</feature>
<evidence type="ECO:0000313" key="19">
    <source>
        <dbReference type="EMBL" id="RAO79836.1"/>
    </source>
</evidence>
<keyword evidence="14" id="KW-0464">Manganese</keyword>
<evidence type="ECO:0000256" key="2">
    <source>
        <dbReference type="ARBA" id="ARBA00001946"/>
    </source>
</evidence>
<dbReference type="InterPro" id="IPR048307">
    <property type="entry name" value="STT3_N"/>
</dbReference>
<feature type="transmembrane region" description="Helical" evidence="17">
    <location>
        <begin position="250"/>
        <end position="267"/>
    </location>
</feature>
<feature type="transmembrane region" description="Helical" evidence="17">
    <location>
        <begin position="396"/>
        <end position="414"/>
    </location>
</feature>
<dbReference type="AlphaFoldDB" id="A0A328PJC4"/>
<feature type="transmembrane region" description="Helical" evidence="17">
    <location>
        <begin position="6"/>
        <end position="23"/>
    </location>
</feature>
<dbReference type="PANTHER" id="PTHR13872">
    <property type="entry name" value="DOLICHYL-DIPHOSPHOOLIGOSACCHARIDE--PROTEIN GLYCOSYLTRANSFERASE SUBUNIT"/>
    <property type="match status" value="1"/>
</dbReference>
<dbReference type="EC" id="2.4.99.21" evidence="6"/>
<evidence type="ECO:0000256" key="15">
    <source>
        <dbReference type="ARBA" id="ARBA00030679"/>
    </source>
</evidence>
<name>A0A328PJC4_9EURY</name>
<dbReference type="GO" id="GO:0004576">
    <property type="term" value="F:oligosaccharyl transferase activity"/>
    <property type="evidence" value="ECO:0007669"/>
    <property type="project" value="InterPro"/>
</dbReference>
<protein>
    <recommendedName>
        <fullName evidence="6">dolichyl-phosphooligosaccharide-protein glycotransferase</fullName>
        <ecNumber evidence="6">2.4.99.21</ecNumber>
    </recommendedName>
    <alternativeName>
        <fullName evidence="15">Oligosaccharyl transferase</fullName>
    </alternativeName>
</protein>
<feature type="transmembrane region" description="Helical" evidence="17">
    <location>
        <begin position="174"/>
        <end position="190"/>
    </location>
</feature>
<evidence type="ECO:0000256" key="17">
    <source>
        <dbReference type="SAM" id="Phobius"/>
    </source>
</evidence>
<keyword evidence="13 17" id="KW-0472">Membrane</keyword>
<dbReference type="Gene3D" id="3.40.50.12610">
    <property type="match status" value="1"/>
</dbReference>
<evidence type="ECO:0000256" key="13">
    <source>
        <dbReference type="ARBA" id="ARBA00023136"/>
    </source>
</evidence>
<evidence type="ECO:0000256" key="6">
    <source>
        <dbReference type="ARBA" id="ARBA00012602"/>
    </source>
</evidence>
<keyword evidence="20" id="KW-1185">Reference proteome</keyword>
<keyword evidence="7" id="KW-0328">Glycosyltransferase</keyword>
<feature type="transmembrane region" description="Helical" evidence="17">
    <location>
        <begin position="120"/>
        <end position="139"/>
    </location>
</feature>
<dbReference type="RefSeq" id="WP_112093146.1">
    <property type="nucleotide sequence ID" value="NZ_QLOE01000001.1"/>
</dbReference>
<gene>
    <name evidence="19" type="ORF">DPC56_00725</name>
</gene>
<proteinExistence type="inferred from homology"/>
<keyword evidence="11" id="KW-0460">Magnesium</keyword>
<comment type="pathway">
    <text evidence="4">Protein modification; protein glycosylation.</text>
</comment>
<comment type="catalytic activity">
    <reaction evidence="16">
        <text>an archaeal dolichyl phosphooligosaccharide + [protein]-L-asparagine = an archaeal dolichyl phosphate + a glycoprotein with the oligosaccharide chain attached by N-beta-D-glycosyl linkage to a protein L-asparagine.</text>
        <dbReference type="EC" id="2.4.99.21"/>
    </reaction>
</comment>
<evidence type="ECO:0000256" key="16">
    <source>
        <dbReference type="ARBA" id="ARBA00034066"/>
    </source>
</evidence>
<dbReference type="Pfam" id="PF02516">
    <property type="entry name" value="STT3"/>
    <property type="match status" value="1"/>
</dbReference>
<dbReference type="Proteomes" id="UP000249782">
    <property type="component" value="Unassembled WGS sequence"/>
</dbReference>
<feature type="transmembrane region" description="Helical" evidence="17">
    <location>
        <begin position="96"/>
        <end position="114"/>
    </location>
</feature>
<dbReference type="GO" id="GO:0046872">
    <property type="term" value="F:metal ion binding"/>
    <property type="evidence" value="ECO:0007669"/>
    <property type="project" value="UniProtKB-KW"/>
</dbReference>
<dbReference type="EMBL" id="QLOE01000001">
    <property type="protein sequence ID" value="RAO79836.1"/>
    <property type="molecule type" value="Genomic_DNA"/>
</dbReference>
<keyword evidence="9 17" id="KW-0812">Transmembrane</keyword>
<feature type="transmembrane region" description="Helical" evidence="17">
    <location>
        <begin position="146"/>
        <end position="162"/>
    </location>
</feature>
<feature type="transmembrane region" description="Helical" evidence="17">
    <location>
        <begin position="306"/>
        <end position="325"/>
    </location>
</feature>
<feature type="transmembrane region" description="Helical" evidence="17">
    <location>
        <begin position="337"/>
        <end position="358"/>
    </location>
</feature>
<organism evidence="19 20">
    <name type="scientific">Methanothermobacter tenebrarum</name>
    <dbReference type="NCBI Taxonomy" id="680118"/>
    <lineage>
        <taxon>Archaea</taxon>
        <taxon>Methanobacteriati</taxon>
        <taxon>Methanobacteriota</taxon>
        <taxon>Methanomada group</taxon>
        <taxon>Methanobacteria</taxon>
        <taxon>Methanobacteriales</taxon>
        <taxon>Methanobacteriaceae</taxon>
        <taxon>Methanothermobacter</taxon>
    </lineage>
</organism>
<evidence type="ECO:0000256" key="8">
    <source>
        <dbReference type="ARBA" id="ARBA00022679"/>
    </source>
</evidence>
<comment type="similarity">
    <text evidence="5">Belongs to the STT3 family.</text>
</comment>
<dbReference type="OrthoDB" id="82393at2157"/>
<dbReference type="GO" id="GO:0005886">
    <property type="term" value="C:plasma membrane"/>
    <property type="evidence" value="ECO:0007669"/>
    <property type="project" value="UniProtKB-SubCell"/>
</dbReference>
<evidence type="ECO:0000313" key="20">
    <source>
        <dbReference type="Proteomes" id="UP000249782"/>
    </source>
</evidence>
<evidence type="ECO:0000256" key="7">
    <source>
        <dbReference type="ARBA" id="ARBA00022676"/>
    </source>
</evidence>
<feature type="transmembrane region" description="Helical" evidence="17">
    <location>
        <begin position="364"/>
        <end position="384"/>
    </location>
</feature>
<dbReference type="UniPathway" id="UPA00378"/>
<evidence type="ECO:0000256" key="12">
    <source>
        <dbReference type="ARBA" id="ARBA00022989"/>
    </source>
</evidence>
<keyword evidence="10" id="KW-0479">Metal-binding</keyword>
<feature type="domain" description="Oligosaccharyl transferase STT3 N-terminal" evidence="18">
    <location>
        <begin position="19"/>
        <end position="411"/>
    </location>
</feature>
<sequence>MDERLKIYTIILIIFFTGFFTRLETVELKCMNSTEKAHFTDEKGLPYMYEPDSYYNYRLAANILNHGHPGDKIINGEPWDLHSCYPPGGPVDYPPLILWISIIFYKLLNIFTSIDFMEACFWLPAIIGPLAGIPTFFIVRRYVGDLPGLLAGILLVLAPFYFSRTLPGFFDTDMFNILFPVLIVFFFCKATETNKNYIGPIILSSISLAIFSLAWNGWPYIFCIIIISSIFYMIFLKIKGEEIVGFAKKVMAFIIISTLFTTLLRPPDYIPIFQGFFNMVFKPEYVGNWPNAYKSVSELQAPGFEGLLNIGLGLFGAIILGSIMLREKVRRVHLPHFSWYFFILILTWIILGSIAYFLSARFALLAIPPAMILVGLLIGIMNSYLKHSPFRRLNQYRKVLISFVVILLFTLSILQVSGTCFKPCLDDDFLLACAWIKNETSPSTVVITEWSYGSPLAALSQRPVLIDNTRQGNPRSYWVDHAFAVDNESLSIGIFSMLSTSGNKAIELLDKKTKNTSLTVTILDDILGVDKKEAEKILQEKYKMDPNFTKELLSYTHPTNKPFIILTCDDMILAGKWCVYYGFWDFNKSQGYNYTYSVGLSNDTGQIRHYTNNVTLNLEDGGLWQNKKPYNTIIKNGDSKRIIAGDDKSNFSIIVLLDKNWAIILDRSFQDSLFVKLVILKEETKHIKPIYKNNSTTIWAVK</sequence>